<proteinExistence type="predicted"/>
<dbReference type="Proteomes" id="UP001329825">
    <property type="component" value="Chromosome 10"/>
</dbReference>
<feature type="region of interest" description="Disordered" evidence="2">
    <location>
        <begin position="346"/>
        <end position="411"/>
    </location>
</feature>
<feature type="region of interest" description="Disordered" evidence="2">
    <location>
        <begin position="1556"/>
        <end position="1588"/>
    </location>
</feature>
<feature type="coiled-coil region" evidence="1">
    <location>
        <begin position="1207"/>
        <end position="1413"/>
    </location>
</feature>
<protein>
    <recommendedName>
        <fullName evidence="5">Nucleoprotein TPR/MLP1 domain-containing protein</fullName>
    </recommendedName>
</protein>
<feature type="coiled-coil region" evidence="1">
    <location>
        <begin position="679"/>
        <end position="706"/>
    </location>
</feature>
<dbReference type="SUPFAM" id="SSF57997">
    <property type="entry name" value="Tropomyosin"/>
    <property type="match status" value="1"/>
</dbReference>
<dbReference type="Gene3D" id="1.10.287.1490">
    <property type="match status" value="2"/>
</dbReference>
<dbReference type="RefSeq" id="XP_062795030.1">
    <property type="nucleotide sequence ID" value="XM_062938979.1"/>
</dbReference>
<dbReference type="EMBL" id="CP141890">
    <property type="protein sequence ID" value="WRT70291.1"/>
    <property type="molecule type" value="Genomic_DNA"/>
</dbReference>
<sequence>MSFIGAGELEHKVTQLQRQLDHKDHELNSIKNEQRKRDEESTKAKRAKEDAEYKLRDEAERAHQAEKSVMTKNTEISQFKLKLSNLESSLTQTSDKLKKEEKEKERVQDALDVALNSGSDGASLQIKSLQARTKQLEDALKVSEHEKEKFRSQGNLNDPWGTGETLTRGERNKVMALQNQVESLKEENARLQSSGSSQSPTTDLFSSSTSPSRLKNKRRSMSVSGPAPSELIELENQISTLQEQLVSRKRDLDKAVNEKLAIEAAGKKKTSKLESELEDVKEELDFYRRNEGSGGDGKEVEKLKKTMQIEKEALQAKLDEKQTEITQKIEQVKELERKAERVEALEADLEKERNARQALETSSAPSGSSSPSSTQLQEAQGKIQSLEAELAKARSTSSASASSKGGDMEIRHVKRELQKALRDKDYLESLVKENDELLAEKDDEIARMKTAIPIPGSPVLGAHVNNAKIEELEAEIITLEDKIEMQREKYEVKHKQVEGKLQSATSDLEKIKRIEEELSQQLQQSKEDAKDTTAQRDTLQTDLKTALDQLSVKQTEVDGLNSQLEQLRNDVLSTQAVAQAAQQEATEIKDKMHEAERSFSEKEKLLDDLVARRDELESVLSMRSHNDEDYDALSQSLMSMTDDMAKTQASLSSGAEMSAQLQAQAEVASKEKTIALEKVGQLSAAVETAERHLEDAQTEMESRTKAKDEIIQLLTDQLDDLKTDFSAIQLKLDDKIAELAVSTASQDEVQTRFEEAVKSLVQVQAKLTELEDAQSDRSTESEAREKDEELFQVQEEKSKLERELQIAKGEYEKELASSTFKFEQDLLESQKRVDKLEHQVTDLQSALSSAQQPKSFSKHEKDVVLRLEQKIGQLRSERDDLRHNLSFVQNERHFAIRAALSEKEAANEEVNIVQAELKQRTVVGEKLQAELEEVKTALVKATTATLETNDNEESERLMTQISSLEHELASQVDKIKDFKNQLRSREETLSSLQNQAQAAESRAEGLQRELLEMINHVGQTTKLSDPPRQSSVPEETNDLPTDLVLATNGERTRRTSLGHMRSRSNASVSVMQNLNVERQLQAKIGRRDARIAELTHELEKANLNLILAKEAQEETFEEITELTQERDRLQARLQDNSEHSQVVEVENPSILRSTILALITYRQSVKSAEARWRVASDILSKSRATAEQFQATIAEFEVKTKGDTLHLTQLEEEKSSLELQLGSLQAEEVSSRSQLEAARESIDDLQSRLATAEAATKLIAESAPPVSSYEAQIAEKEDRIRELKAQNIEFTSRVEELEKDIAKVQDNKDEEITSLNRTISELEAELQESQGQIRGLTAGKEGLKEEIAAAERALAEGMAASDRQREKMEDKYKEVEAKVIELEGLLQDKVSQLEETLRKSVTLESDLDNAKNREKEMSDSSEEDKGIIERLGLDLAHLRESSESSSSVVDQLRQEIASLQDASRSLGQEKEAVINELSDLKSYVLSTDQRSGEIQRKLEENVVQLNEAKKAKEEVDALINQIQVKLESSEESRKATEQSLEGIKIRMDEISSQLVSAQEELTSAREEAMTSSAKSAEQQSELDQLREKNAELVTQLEKAQSSATDVDESLVTDLKERIEQLEISLTHKTEEVDEADDRTREAFKSNAKLEKKIGKLQRQLEASQVEKNTALNKLASRPIPTPTTSISRPVESQPTSVAPSSTPAAPAATTTTTPAFVAKPRVVSAPASTPSQRTPLSSVNIFQPSPNNHVNPPSTGHKRHREDDPVKPKVEAIMQLQPIPPHSYSPRKPIKSTFTPQRGVFAPLTNPTSQSHSQQTMNKLSIFSNTNEGVDISKQKPAFPLPPTRSAFQPRQ</sequence>
<evidence type="ECO:0000256" key="1">
    <source>
        <dbReference type="SAM" id="Coils"/>
    </source>
</evidence>
<evidence type="ECO:0000256" key="2">
    <source>
        <dbReference type="SAM" id="MobiDB-lite"/>
    </source>
</evidence>
<feature type="compositionally biased region" description="Low complexity" evidence="2">
    <location>
        <begin position="1676"/>
        <end position="1718"/>
    </location>
</feature>
<feature type="region of interest" description="Disordered" evidence="2">
    <location>
        <begin position="1667"/>
        <end position="1852"/>
    </location>
</feature>
<dbReference type="PANTHER" id="PTHR23159">
    <property type="entry name" value="CENTROSOMAL PROTEIN 2"/>
    <property type="match status" value="1"/>
</dbReference>
<feature type="compositionally biased region" description="Basic and acidic residues" evidence="2">
    <location>
        <begin position="142"/>
        <end position="151"/>
    </location>
</feature>
<feature type="compositionally biased region" description="Basic and acidic residues" evidence="2">
    <location>
        <begin position="15"/>
        <end position="66"/>
    </location>
</feature>
<accession>A0ABZ1D923</accession>
<evidence type="ECO:0000313" key="3">
    <source>
        <dbReference type="EMBL" id="WRT70291.1"/>
    </source>
</evidence>
<feature type="compositionally biased region" description="Polar residues" evidence="2">
    <location>
        <begin position="190"/>
        <end position="213"/>
    </location>
</feature>
<feature type="region of interest" description="Disordered" evidence="2">
    <location>
        <begin position="771"/>
        <end position="795"/>
    </location>
</feature>
<feature type="coiled-coil region" evidence="1">
    <location>
        <begin position="1091"/>
        <end position="1139"/>
    </location>
</feature>
<feature type="coiled-coil region" evidence="1">
    <location>
        <begin position="961"/>
        <end position="1016"/>
    </location>
</feature>
<gene>
    <name evidence="3" type="ORF">IL334_007289</name>
</gene>
<dbReference type="PANTHER" id="PTHR23159:SF31">
    <property type="entry name" value="CENTROSOME-ASSOCIATED PROTEIN CEP250 ISOFORM X1"/>
    <property type="match status" value="1"/>
</dbReference>
<evidence type="ECO:0008006" key="5">
    <source>
        <dbReference type="Google" id="ProtNLM"/>
    </source>
</evidence>
<feature type="compositionally biased region" description="Basic and acidic residues" evidence="2">
    <location>
        <begin position="774"/>
        <end position="795"/>
    </location>
</feature>
<keyword evidence="1" id="KW-0175">Coiled coil</keyword>
<feature type="compositionally biased region" description="Low complexity" evidence="2">
    <location>
        <begin position="358"/>
        <end position="378"/>
    </location>
</feature>
<feature type="compositionally biased region" description="Low complexity" evidence="2">
    <location>
        <begin position="393"/>
        <end position="403"/>
    </location>
</feature>
<feature type="compositionally biased region" description="Basic and acidic residues" evidence="2">
    <location>
        <begin position="1761"/>
        <end position="1770"/>
    </location>
</feature>
<feature type="compositionally biased region" description="Polar residues" evidence="2">
    <location>
        <begin position="1726"/>
        <end position="1754"/>
    </location>
</feature>
<dbReference type="GeneID" id="87959419"/>
<feature type="compositionally biased region" description="Polar residues" evidence="2">
    <location>
        <begin position="1805"/>
        <end position="1828"/>
    </location>
</feature>
<reference evidence="3 4" key="1">
    <citation type="submission" date="2024-01" db="EMBL/GenBank/DDBJ databases">
        <title>Comparative genomics of Cryptococcus and Kwoniella reveals pathogenesis evolution and contrasting modes of karyotype evolution via chromosome fusion or intercentromeric recombination.</title>
        <authorList>
            <person name="Coelho M.A."/>
            <person name="David-Palma M."/>
            <person name="Shea T."/>
            <person name="Bowers K."/>
            <person name="McGinley-Smith S."/>
            <person name="Mohammad A.W."/>
            <person name="Gnirke A."/>
            <person name="Yurkov A.M."/>
            <person name="Nowrousian M."/>
            <person name="Sun S."/>
            <person name="Cuomo C.A."/>
            <person name="Heitman J."/>
        </authorList>
    </citation>
    <scope>NUCLEOTIDE SEQUENCE [LARGE SCALE GENOMIC DNA]</scope>
    <source>
        <strain evidence="3">CBS 11374</strain>
    </source>
</reference>
<feature type="region of interest" description="Disordered" evidence="2">
    <location>
        <begin position="142"/>
        <end position="230"/>
    </location>
</feature>
<feature type="compositionally biased region" description="Basic and acidic residues" evidence="2">
    <location>
        <begin position="346"/>
        <end position="355"/>
    </location>
</feature>
<evidence type="ECO:0000313" key="4">
    <source>
        <dbReference type="Proteomes" id="UP001329825"/>
    </source>
</evidence>
<feature type="compositionally biased region" description="Polar residues" evidence="2">
    <location>
        <begin position="1569"/>
        <end position="1582"/>
    </location>
</feature>
<name>A0ABZ1D923_9TREE</name>
<keyword evidence="4" id="KW-1185">Reference proteome</keyword>
<feature type="coiled-coil region" evidence="1">
    <location>
        <begin position="427"/>
        <end position="619"/>
    </location>
</feature>
<organism evidence="3 4">
    <name type="scientific">Kwoniella shivajii</name>
    <dbReference type="NCBI Taxonomy" id="564305"/>
    <lineage>
        <taxon>Eukaryota</taxon>
        <taxon>Fungi</taxon>
        <taxon>Dikarya</taxon>
        <taxon>Basidiomycota</taxon>
        <taxon>Agaricomycotina</taxon>
        <taxon>Tremellomycetes</taxon>
        <taxon>Tremellales</taxon>
        <taxon>Cryptococcaceae</taxon>
        <taxon>Kwoniella</taxon>
    </lineage>
</organism>
<feature type="region of interest" description="Disordered" evidence="2">
    <location>
        <begin position="15"/>
        <end position="76"/>
    </location>
</feature>